<keyword evidence="3 5" id="KW-1133">Transmembrane helix</keyword>
<keyword evidence="2 5" id="KW-0812">Transmembrane</keyword>
<feature type="transmembrane region" description="Helical" evidence="5">
    <location>
        <begin position="335"/>
        <end position="358"/>
    </location>
</feature>
<protein>
    <submittedName>
        <fullName evidence="7">Cyanate permease</fullName>
    </submittedName>
</protein>
<name>A0A1G6VV34_9ACTN</name>
<feature type="transmembrane region" description="Helical" evidence="5">
    <location>
        <begin position="138"/>
        <end position="160"/>
    </location>
</feature>
<evidence type="ECO:0000259" key="6">
    <source>
        <dbReference type="PROSITE" id="PS50850"/>
    </source>
</evidence>
<dbReference type="STRING" id="1190417.SAMN05660690_4600"/>
<dbReference type="PANTHER" id="PTHR11360:SF284">
    <property type="entry name" value="EG:103B4.3 PROTEIN-RELATED"/>
    <property type="match status" value="1"/>
</dbReference>
<dbReference type="PROSITE" id="PS50850">
    <property type="entry name" value="MFS"/>
    <property type="match status" value="1"/>
</dbReference>
<feature type="transmembrane region" description="Helical" evidence="5">
    <location>
        <begin position="215"/>
        <end position="233"/>
    </location>
</feature>
<dbReference type="InterPro" id="IPR036259">
    <property type="entry name" value="MFS_trans_sf"/>
</dbReference>
<keyword evidence="4 5" id="KW-0472">Membrane</keyword>
<evidence type="ECO:0000256" key="3">
    <source>
        <dbReference type="ARBA" id="ARBA00022989"/>
    </source>
</evidence>
<feature type="transmembrane region" description="Helical" evidence="5">
    <location>
        <begin position="80"/>
        <end position="100"/>
    </location>
</feature>
<dbReference type="OrthoDB" id="3573349at2"/>
<comment type="subcellular location">
    <subcellularLocation>
        <location evidence="1">Cell membrane</location>
        <topology evidence="1">Multi-pass membrane protein</topology>
    </subcellularLocation>
</comment>
<keyword evidence="8" id="KW-1185">Reference proteome</keyword>
<dbReference type="GO" id="GO:0005886">
    <property type="term" value="C:plasma membrane"/>
    <property type="evidence" value="ECO:0007669"/>
    <property type="project" value="UniProtKB-SubCell"/>
</dbReference>
<sequence length="387" mass="38396">MRSAASVDSARGWVVVAAAFAAMAASFGIAYSFGAFLEPMAAEFGTGRGATSAFFALTSLTYFGLGALSGVAVDRHGPRRVLLAGGVALGAGLAATSQAGSLWVGLLTYGLGVGIGVACAYVPMVAVVGGWFERRRTLAIGVAVTGIGLGTLAVAPLAAAMVDALGWRTTHLVLGLGGAAVLVCCALVVGRPPVRPGPAALTLRQAVRDRDYRRLYLASGLLSVALFVPFVHLPGYAEQAGADRVAAAALVGVIGLASTAGRLLLGLVAARTGALRAFRGCFLVMGASFGLWGLDGGYGVLVAFAVVLGVGYGGFVALGPAVVAERFGTPRLGGLLGVLYTSAGIGSAVGAPLAGAAVDATGSYVPVVAGCLALGLAAYGVTLRVGR</sequence>
<dbReference type="RefSeq" id="WP_091369442.1">
    <property type="nucleotide sequence ID" value="NZ_FMZF01000009.1"/>
</dbReference>
<gene>
    <name evidence="7" type="ORF">SAMN05660690_4600</name>
</gene>
<evidence type="ECO:0000313" key="8">
    <source>
        <dbReference type="Proteomes" id="UP000199416"/>
    </source>
</evidence>
<feature type="transmembrane region" description="Helical" evidence="5">
    <location>
        <begin position="53"/>
        <end position="73"/>
    </location>
</feature>
<feature type="transmembrane region" description="Helical" evidence="5">
    <location>
        <begin position="245"/>
        <end position="265"/>
    </location>
</feature>
<feature type="transmembrane region" description="Helical" evidence="5">
    <location>
        <begin position="172"/>
        <end position="194"/>
    </location>
</feature>
<evidence type="ECO:0000313" key="7">
    <source>
        <dbReference type="EMBL" id="SDD57283.1"/>
    </source>
</evidence>
<accession>A0A1G6VV34</accession>
<proteinExistence type="predicted"/>
<dbReference type="Proteomes" id="UP000199416">
    <property type="component" value="Unassembled WGS sequence"/>
</dbReference>
<dbReference type="InterPro" id="IPR050327">
    <property type="entry name" value="Proton-linked_MCT"/>
</dbReference>
<evidence type="ECO:0000256" key="4">
    <source>
        <dbReference type="ARBA" id="ARBA00023136"/>
    </source>
</evidence>
<dbReference type="AlphaFoldDB" id="A0A1G6VV34"/>
<dbReference type="InterPro" id="IPR020846">
    <property type="entry name" value="MFS_dom"/>
</dbReference>
<feature type="transmembrane region" description="Helical" evidence="5">
    <location>
        <begin position="277"/>
        <end position="294"/>
    </location>
</feature>
<organism evidence="7 8">
    <name type="scientific">Geodermatophilus telluris</name>
    <dbReference type="NCBI Taxonomy" id="1190417"/>
    <lineage>
        <taxon>Bacteria</taxon>
        <taxon>Bacillati</taxon>
        <taxon>Actinomycetota</taxon>
        <taxon>Actinomycetes</taxon>
        <taxon>Geodermatophilales</taxon>
        <taxon>Geodermatophilaceae</taxon>
        <taxon>Geodermatophilus</taxon>
    </lineage>
</organism>
<evidence type="ECO:0000256" key="1">
    <source>
        <dbReference type="ARBA" id="ARBA00004651"/>
    </source>
</evidence>
<dbReference type="InterPro" id="IPR011701">
    <property type="entry name" value="MFS"/>
</dbReference>
<evidence type="ECO:0000256" key="2">
    <source>
        <dbReference type="ARBA" id="ARBA00022692"/>
    </source>
</evidence>
<feature type="transmembrane region" description="Helical" evidence="5">
    <location>
        <begin position="106"/>
        <end position="131"/>
    </location>
</feature>
<dbReference type="PANTHER" id="PTHR11360">
    <property type="entry name" value="MONOCARBOXYLATE TRANSPORTER"/>
    <property type="match status" value="1"/>
</dbReference>
<dbReference type="SUPFAM" id="SSF103473">
    <property type="entry name" value="MFS general substrate transporter"/>
    <property type="match status" value="1"/>
</dbReference>
<feature type="transmembrane region" description="Helical" evidence="5">
    <location>
        <begin position="12"/>
        <end position="33"/>
    </location>
</feature>
<feature type="domain" description="Major facilitator superfamily (MFS) profile" evidence="6">
    <location>
        <begin position="14"/>
        <end position="387"/>
    </location>
</feature>
<dbReference type="EMBL" id="FMZF01000009">
    <property type="protein sequence ID" value="SDD57283.1"/>
    <property type="molecule type" value="Genomic_DNA"/>
</dbReference>
<feature type="transmembrane region" description="Helical" evidence="5">
    <location>
        <begin position="364"/>
        <end position="383"/>
    </location>
</feature>
<dbReference type="Pfam" id="PF07690">
    <property type="entry name" value="MFS_1"/>
    <property type="match status" value="1"/>
</dbReference>
<reference evidence="8" key="1">
    <citation type="submission" date="2016-10" db="EMBL/GenBank/DDBJ databases">
        <authorList>
            <person name="Varghese N."/>
            <person name="Submissions S."/>
        </authorList>
    </citation>
    <scope>NUCLEOTIDE SEQUENCE [LARGE SCALE GENOMIC DNA]</scope>
    <source>
        <strain evidence="8">DSM 45421</strain>
    </source>
</reference>
<feature type="transmembrane region" description="Helical" evidence="5">
    <location>
        <begin position="300"/>
        <end position="323"/>
    </location>
</feature>
<dbReference type="GO" id="GO:0022857">
    <property type="term" value="F:transmembrane transporter activity"/>
    <property type="evidence" value="ECO:0007669"/>
    <property type="project" value="InterPro"/>
</dbReference>
<dbReference type="Gene3D" id="1.20.1250.20">
    <property type="entry name" value="MFS general substrate transporter like domains"/>
    <property type="match status" value="1"/>
</dbReference>
<evidence type="ECO:0000256" key="5">
    <source>
        <dbReference type="SAM" id="Phobius"/>
    </source>
</evidence>